<feature type="compositionally biased region" description="Acidic residues" evidence="8">
    <location>
        <begin position="564"/>
        <end position="573"/>
    </location>
</feature>
<comment type="subcellular location">
    <subcellularLocation>
        <location evidence="1 6">Nucleus</location>
    </subcellularLocation>
</comment>
<comment type="function">
    <text evidence="6">Required for the formation of N(7)-methylguanine at position 46 (m7G46) in tRNA. In the complex, it is required to stabilize and induce conformational changes of the catalytic subunit.</text>
</comment>
<gene>
    <name evidence="9" type="ORF">EDB92DRAFT_1851571</name>
</gene>
<proteinExistence type="inferred from homology"/>
<dbReference type="GO" id="GO:0005634">
    <property type="term" value="C:nucleus"/>
    <property type="evidence" value="ECO:0007669"/>
    <property type="project" value="UniProtKB-SubCell"/>
</dbReference>
<dbReference type="InterPro" id="IPR028884">
    <property type="entry name" value="Trm82"/>
</dbReference>
<comment type="pathway">
    <text evidence="6">tRNA modification; N(7)-methylguanine-tRNA biosynthesis.</text>
</comment>
<dbReference type="GO" id="GO:0005829">
    <property type="term" value="C:cytosol"/>
    <property type="evidence" value="ECO:0007669"/>
    <property type="project" value="TreeGrafter"/>
</dbReference>
<reference evidence="9" key="1">
    <citation type="submission" date="2022-01" db="EMBL/GenBank/DDBJ databases">
        <title>Comparative genomics reveals a dynamic genome evolution in the ectomycorrhizal milk-cap (Lactarius) mushrooms.</title>
        <authorList>
            <consortium name="DOE Joint Genome Institute"/>
            <person name="Lebreton A."/>
            <person name="Tang N."/>
            <person name="Kuo A."/>
            <person name="LaButti K."/>
            <person name="Drula E."/>
            <person name="Barry K."/>
            <person name="Clum A."/>
            <person name="Lipzen A."/>
            <person name="Mousain D."/>
            <person name="Ng V."/>
            <person name="Wang R."/>
            <person name="Wang X."/>
            <person name="Dai Y."/>
            <person name="Henrissat B."/>
            <person name="Grigoriev I.V."/>
            <person name="Guerin-Laguette A."/>
            <person name="Yu F."/>
            <person name="Martin F.M."/>
        </authorList>
    </citation>
    <scope>NUCLEOTIDE SEQUENCE</scope>
    <source>
        <strain evidence="9">QP</strain>
    </source>
</reference>
<evidence type="ECO:0000313" key="10">
    <source>
        <dbReference type="Proteomes" id="UP001201163"/>
    </source>
</evidence>
<dbReference type="HAMAP" id="MF_03056">
    <property type="entry name" value="TRM82"/>
    <property type="match status" value="1"/>
</dbReference>
<evidence type="ECO:0000256" key="6">
    <source>
        <dbReference type="HAMAP-Rule" id="MF_03056"/>
    </source>
</evidence>
<keyword evidence="10" id="KW-1185">Reference proteome</keyword>
<keyword evidence="3 6" id="KW-0819">tRNA processing</keyword>
<keyword evidence="2 6" id="KW-0853">WD repeat</keyword>
<dbReference type="GO" id="GO:0106004">
    <property type="term" value="P:tRNA (guanine-N7)-methylation"/>
    <property type="evidence" value="ECO:0007669"/>
    <property type="project" value="UniProtKB-UniRule"/>
</dbReference>
<keyword evidence="4 6" id="KW-0677">Repeat</keyword>
<evidence type="ECO:0000313" key="9">
    <source>
        <dbReference type="EMBL" id="KAH8993915.1"/>
    </source>
</evidence>
<evidence type="ECO:0000256" key="1">
    <source>
        <dbReference type="ARBA" id="ARBA00004123"/>
    </source>
</evidence>
<feature type="region of interest" description="Disordered" evidence="8">
    <location>
        <begin position="544"/>
        <end position="573"/>
    </location>
</feature>
<dbReference type="PANTHER" id="PTHR16288:SF0">
    <property type="entry name" value="TRNA (GUANINE-N(7)-)-METHYLTRANSFERASE NON-CATALYTIC SUBUNIT WDR4"/>
    <property type="match status" value="1"/>
</dbReference>
<evidence type="ECO:0000256" key="2">
    <source>
        <dbReference type="ARBA" id="ARBA00022574"/>
    </source>
</evidence>
<evidence type="ECO:0000256" key="3">
    <source>
        <dbReference type="ARBA" id="ARBA00022694"/>
    </source>
</evidence>
<comment type="caution">
    <text evidence="9">The sequence shown here is derived from an EMBL/GenBank/DDBJ whole genome shotgun (WGS) entry which is preliminary data.</text>
</comment>
<dbReference type="SMART" id="SM00320">
    <property type="entry name" value="WD40"/>
    <property type="match status" value="3"/>
</dbReference>
<feature type="repeat" description="WD" evidence="7">
    <location>
        <begin position="218"/>
        <end position="240"/>
    </location>
</feature>
<feature type="compositionally biased region" description="Acidic residues" evidence="8">
    <location>
        <begin position="324"/>
        <end position="346"/>
    </location>
</feature>
<dbReference type="Gene3D" id="2.130.10.10">
    <property type="entry name" value="YVTN repeat-like/Quinoprotein amine dehydrogenase"/>
    <property type="match status" value="2"/>
</dbReference>
<evidence type="ECO:0000256" key="8">
    <source>
        <dbReference type="SAM" id="MobiDB-lite"/>
    </source>
</evidence>
<organism evidence="9 10">
    <name type="scientific">Lactarius akahatsu</name>
    <dbReference type="NCBI Taxonomy" id="416441"/>
    <lineage>
        <taxon>Eukaryota</taxon>
        <taxon>Fungi</taxon>
        <taxon>Dikarya</taxon>
        <taxon>Basidiomycota</taxon>
        <taxon>Agaricomycotina</taxon>
        <taxon>Agaricomycetes</taxon>
        <taxon>Russulales</taxon>
        <taxon>Russulaceae</taxon>
        <taxon>Lactarius</taxon>
    </lineage>
</organism>
<dbReference type="SUPFAM" id="SSF50978">
    <property type="entry name" value="WD40 repeat-like"/>
    <property type="match status" value="1"/>
</dbReference>
<sequence>MTSYPHTNIFHGEKKTVATAGPHIQVLDSKSGKLLHSTVSFEESKLDGVLKAGPVRCAAVDSRCTHLATAGDDKLLKVWAIDNLQLLSERELPKKPTQIAFARSGQTIVVADKFGDVFSYPLTPLPTTTLTSAPSTEADTLASHENSSGGTLVLGHTSLLTTFLLSPDETHIVTADRDEHIRASRFPQGYTIESFCLGHKRFISAIHIPREPTAHGVLVSGGGDPELKVWDWRAGRRLYDVAIEDAVPPFIAVRRRQAKRGYDSDGERKPPGRRWLARQRRREAKAASGAVMPADGDVRSTPEVEKAKVDDDDDGEGGGVGVEGEGEVEVGIEDDGDDESGDEAAEADAMPTTASPEIEERPLVLVVQKIDTLKVGGRLAVVFSAVGATALFWFVLPPDPAAVSGDPLVVHAYDLCGPVITFAPLTGSPDCVWVSVDAHWAAGGPSPDTPSHVRLVRLALDSASEVSPPPPLLSTLNGASVIPATEREISALQLYESLTSLPKNIDATHNPMIRNPSDASATQVTGKRSAKAAGKMRTRMALLKQGAGIREEPPVKKAKGAGAEEIDDVMDES</sequence>
<dbReference type="InterPro" id="IPR036322">
    <property type="entry name" value="WD40_repeat_dom_sf"/>
</dbReference>
<dbReference type="EMBL" id="JAKELL010000016">
    <property type="protein sequence ID" value="KAH8993915.1"/>
    <property type="molecule type" value="Genomic_DNA"/>
</dbReference>
<feature type="compositionally biased region" description="Basic and acidic residues" evidence="8">
    <location>
        <begin position="260"/>
        <end position="270"/>
    </location>
</feature>
<name>A0AAD4Q979_9AGAM</name>
<evidence type="ECO:0000256" key="4">
    <source>
        <dbReference type="ARBA" id="ARBA00022737"/>
    </source>
</evidence>
<accession>A0AAD4Q979</accession>
<feature type="compositionally biased region" description="Basic residues" evidence="8">
    <location>
        <begin position="271"/>
        <end position="283"/>
    </location>
</feature>
<evidence type="ECO:0000256" key="7">
    <source>
        <dbReference type="PROSITE-ProRule" id="PRU00221"/>
    </source>
</evidence>
<feature type="region of interest" description="Disordered" evidence="8">
    <location>
        <begin position="257"/>
        <end position="354"/>
    </location>
</feature>
<dbReference type="PROSITE" id="PS50082">
    <property type="entry name" value="WD_REPEATS_2"/>
    <property type="match status" value="1"/>
</dbReference>
<keyword evidence="5 6" id="KW-0539">Nucleus</keyword>
<dbReference type="AlphaFoldDB" id="A0AAD4Q979"/>
<dbReference type="InterPro" id="IPR001680">
    <property type="entry name" value="WD40_rpt"/>
</dbReference>
<dbReference type="GO" id="GO:0043527">
    <property type="term" value="C:tRNA methyltransferase complex"/>
    <property type="evidence" value="ECO:0007669"/>
    <property type="project" value="TreeGrafter"/>
</dbReference>
<dbReference type="PANTHER" id="PTHR16288">
    <property type="entry name" value="WD40 REPEAT PROTEIN 4"/>
    <property type="match status" value="1"/>
</dbReference>
<feature type="compositionally biased region" description="Basic and acidic residues" evidence="8">
    <location>
        <begin position="296"/>
        <end position="309"/>
    </location>
</feature>
<dbReference type="Proteomes" id="UP001201163">
    <property type="component" value="Unassembled WGS sequence"/>
</dbReference>
<dbReference type="Pfam" id="PF00400">
    <property type="entry name" value="WD40"/>
    <property type="match status" value="1"/>
</dbReference>
<evidence type="ECO:0000256" key="5">
    <source>
        <dbReference type="ARBA" id="ARBA00023242"/>
    </source>
</evidence>
<protein>
    <submittedName>
        <fullName evidence="9">WD40 repeat-like protein</fullName>
    </submittedName>
</protein>
<comment type="similarity">
    <text evidence="6">Belongs to the WD repeat TRM82 family.</text>
</comment>
<dbReference type="InterPro" id="IPR015943">
    <property type="entry name" value="WD40/YVTN_repeat-like_dom_sf"/>
</dbReference>